<evidence type="ECO:0000259" key="8">
    <source>
        <dbReference type="PROSITE" id="PS50850"/>
    </source>
</evidence>
<evidence type="ECO:0000256" key="6">
    <source>
        <dbReference type="ARBA" id="ARBA00037968"/>
    </source>
</evidence>
<dbReference type="FunFam" id="1.20.1250.20:FF:000065">
    <property type="entry name" value="Putative MFS pantothenate transporter"/>
    <property type="match status" value="1"/>
</dbReference>
<feature type="transmembrane region" description="Helical" evidence="7">
    <location>
        <begin position="383"/>
        <end position="403"/>
    </location>
</feature>
<dbReference type="InterPro" id="IPR011701">
    <property type="entry name" value="MFS"/>
</dbReference>
<feature type="transmembrane region" description="Helical" evidence="7">
    <location>
        <begin position="59"/>
        <end position="77"/>
    </location>
</feature>
<dbReference type="Pfam" id="PF07690">
    <property type="entry name" value="MFS_1"/>
    <property type="match status" value="1"/>
</dbReference>
<comment type="similarity">
    <text evidence="6">Belongs to the major facilitator superfamily. Allantoate permease family.</text>
</comment>
<dbReference type="InterPro" id="IPR036259">
    <property type="entry name" value="MFS_trans_sf"/>
</dbReference>
<evidence type="ECO:0000313" key="10">
    <source>
        <dbReference type="Proteomes" id="UP000053095"/>
    </source>
</evidence>
<feature type="transmembrane region" description="Helical" evidence="7">
    <location>
        <begin position="415"/>
        <end position="437"/>
    </location>
</feature>
<keyword evidence="10" id="KW-1185">Reference proteome</keyword>
<accession>A0A0B8N356</accession>
<feature type="transmembrane region" description="Helical" evidence="7">
    <location>
        <begin position="449"/>
        <end position="469"/>
    </location>
</feature>
<reference evidence="10" key="1">
    <citation type="journal article" date="2015" name="Genome Announc.">
        <title>Draft genome sequence of Talaromyces cellulolyticus strain Y-94, a source of lignocellulosic biomass-degrading enzymes.</title>
        <authorList>
            <person name="Fujii T."/>
            <person name="Koike H."/>
            <person name="Sawayama S."/>
            <person name="Yano S."/>
            <person name="Inoue H."/>
        </authorList>
    </citation>
    <scope>NUCLEOTIDE SEQUENCE [LARGE SCALE GENOMIC DNA]</scope>
    <source>
        <strain evidence="10">Y-94</strain>
    </source>
</reference>
<evidence type="ECO:0000256" key="2">
    <source>
        <dbReference type="ARBA" id="ARBA00022448"/>
    </source>
</evidence>
<dbReference type="EMBL" id="DF933819">
    <property type="protein sequence ID" value="GAM37273.1"/>
    <property type="molecule type" value="Genomic_DNA"/>
</dbReference>
<dbReference type="GO" id="GO:0016020">
    <property type="term" value="C:membrane"/>
    <property type="evidence" value="ECO:0007669"/>
    <property type="project" value="UniProtKB-SubCell"/>
</dbReference>
<feature type="transmembrane region" description="Helical" evidence="7">
    <location>
        <begin position="151"/>
        <end position="175"/>
    </location>
</feature>
<feature type="transmembrane region" description="Helical" evidence="7">
    <location>
        <begin position="328"/>
        <end position="346"/>
    </location>
</feature>
<proteinExistence type="inferred from homology"/>
<sequence length="506" mass="56738">MSSAMSPNRANNVRDETNTRIALPKKKLSLGKRILGTLWDSLDDKPAEEHRLVRRLDSFYLIWACFYYFVMYLDSTNISNAYVSGMQTDLKMYGNELNWMTTFWTIGYIIGTLPSQFIQMRIRPSRWLPTLEIIWGGLVMCMAAAPNAKTIYAIRFLVGICEASAYPGMMTLLGNWYTPQELGKRSVIFQQSSAAAQMFSGFLQAGIYNGMNGTAGLKGWRWLFIFDGIISIPIAVCGYWLIPDAPSNSKAFYLKEVDKKTAIARMARAGRAEPKGISWGKVKSVLSHWPIYVFVVPYVSYVLALHIASYMNLWLRSLDIYSVAKINVIPSGGYAIEIVMALVYAITSDALGVRWPVIMTGAAIGLLGGTLLAVWDLPFGAKYFAWFLTFAPVGTGALLFAWGNEVCGDSAEERAILLGWLNTMGYTFNAWVPLYAYPAKEAPHYKSGYKVNAALWGVYLIGIPVILWFSKKFPTKRALVEDAEQSVEYVDEKWKDTEGTQVIREV</sequence>
<feature type="transmembrane region" description="Helical" evidence="7">
    <location>
        <begin position="358"/>
        <end position="377"/>
    </location>
</feature>
<keyword evidence="2" id="KW-0813">Transport</keyword>
<evidence type="ECO:0000256" key="7">
    <source>
        <dbReference type="SAM" id="Phobius"/>
    </source>
</evidence>
<dbReference type="PANTHER" id="PTHR43791:SF43">
    <property type="entry name" value="MAJOR FACILITATOR SUPERFAMILY (MFS) PROFILE DOMAIN-CONTAINING PROTEIN"/>
    <property type="match status" value="1"/>
</dbReference>
<dbReference type="SUPFAM" id="SSF103473">
    <property type="entry name" value="MFS general substrate transporter"/>
    <property type="match status" value="1"/>
</dbReference>
<feature type="transmembrane region" description="Helical" evidence="7">
    <location>
        <begin position="289"/>
        <end position="308"/>
    </location>
</feature>
<evidence type="ECO:0000256" key="4">
    <source>
        <dbReference type="ARBA" id="ARBA00022989"/>
    </source>
</evidence>
<feature type="transmembrane region" description="Helical" evidence="7">
    <location>
        <begin position="220"/>
        <end position="242"/>
    </location>
</feature>
<protein>
    <recommendedName>
        <fullName evidence="8">Major facilitator superfamily (MFS) profile domain-containing protein</fullName>
    </recommendedName>
</protein>
<keyword evidence="3 7" id="KW-0812">Transmembrane</keyword>
<keyword evidence="5 7" id="KW-0472">Membrane</keyword>
<organism evidence="9 10">
    <name type="scientific">Talaromyces pinophilus</name>
    <name type="common">Penicillium pinophilum</name>
    <dbReference type="NCBI Taxonomy" id="128442"/>
    <lineage>
        <taxon>Eukaryota</taxon>
        <taxon>Fungi</taxon>
        <taxon>Dikarya</taxon>
        <taxon>Ascomycota</taxon>
        <taxon>Pezizomycotina</taxon>
        <taxon>Eurotiomycetes</taxon>
        <taxon>Eurotiomycetidae</taxon>
        <taxon>Eurotiales</taxon>
        <taxon>Trichocomaceae</taxon>
        <taxon>Talaromyces</taxon>
        <taxon>Talaromyces sect. Talaromyces</taxon>
    </lineage>
</organism>
<dbReference type="GO" id="GO:0022857">
    <property type="term" value="F:transmembrane transporter activity"/>
    <property type="evidence" value="ECO:0007669"/>
    <property type="project" value="InterPro"/>
</dbReference>
<evidence type="ECO:0000256" key="3">
    <source>
        <dbReference type="ARBA" id="ARBA00022692"/>
    </source>
</evidence>
<feature type="transmembrane region" description="Helical" evidence="7">
    <location>
        <begin position="97"/>
        <end position="115"/>
    </location>
</feature>
<feature type="domain" description="Major facilitator superfamily (MFS) profile" evidence="8">
    <location>
        <begin position="60"/>
        <end position="474"/>
    </location>
</feature>
<dbReference type="PROSITE" id="PS50850">
    <property type="entry name" value="MFS"/>
    <property type="match status" value="1"/>
</dbReference>
<dbReference type="Proteomes" id="UP000053095">
    <property type="component" value="Unassembled WGS sequence"/>
</dbReference>
<name>A0A0B8N356_TALPI</name>
<dbReference type="PANTHER" id="PTHR43791">
    <property type="entry name" value="PERMEASE-RELATED"/>
    <property type="match status" value="1"/>
</dbReference>
<evidence type="ECO:0000256" key="1">
    <source>
        <dbReference type="ARBA" id="ARBA00004141"/>
    </source>
</evidence>
<dbReference type="AlphaFoldDB" id="A0A0B8N356"/>
<dbReference type="InterPro" id="IPR020846">
    <property type="entry name" value="MFS_dom"/>
</dbReference>
<comment type="subcellular location">
    <subcellularLocation>
        <location evidence="1">Membrane</location>
        <topology evidence="1">Multi-pass membrane protein</topology>
    </subcellularLocation>
</comment>
<evidence type="ECO:0000313" key="9">
    <source>
        <dbReference type="EMBL" id="GAM37273.1"/>
    </source>
</evidence>
<evidence type="ECO:0000256" key="5">
    <source>
        <dbReference type="ARBA" id="ARBA00023136"/>
    </source>
</evidence>
<gene>
    <name evidence="9" type="ORF">TCE0_023r07060</name>
</gene>
<dbReference type="Gene3D" id="1.20.1250.20">
    <property type="entry name" value="MFS general substrate transporter like domains"/>
    <property type="match status" value="2"/>
</dbReference>
<keyword evidence="4 7" id="KW-1133">Transmembrane helix</keyword>